<dbReference type="EMBL" id="MW347799">
    <property type="protein sequence ID" value="QRI44171.1"/>
    <property type="molecule type" value="Genomic_DNA"/>
</dbReference>
<dbReference type="Gene3D" id="3.40.1310.20">
    <property type="match status" value="1"/>
</dbReference>
<protein>
    <submittedName>
        <fullName evidence="1">Replication-associated protein</fullName>
    </submittedName>
</protein>
<proteinExistence type="predicted"/>
<name>A0A890ULL7_9VIRU</name>
<organism evidence="1">
    <name type="scientific">Cressdnaviricota sp</name>
    <dbReference type="NCBI Taxonomy" id="2748378"/>
    <lineage>
        <taxon>Viruses</taxon>
        <taxon>Monodnaviria</taxon>
        <taxon>Shotokuvirae</taxon>
        <taxon>Cressdnaviricota</taxon>
    </lineage>
</organism>
<evidence type="ECO:0000313" key="1">
    <source>
        <dbReference type="EMBL" id="QRI44171.1"/>
    </source>
</evidence>
<sequence>MKRQVRASQMRTLFPGVHVEAARDWNKLLNYCKKADTAVAGSQVLQTNTQTHLTMAEALKKLAAHVPFRAPPTFEEYTSDTWEKTWKNIVEHEYIQATKEILRNDIRLVGVYATNSMKQAWHMYRDVFIENSIESIIDEEYIDPEYKPNSETFEPDAGSE</sequence>
<accession>A0A890ULL7</accession>
<reference evidence="1" key="1">
    <citation type="submission" date="2020-11" db="EMBL/GenBank/DDBJ databases">
        <title>Viral genomes from river ports along the Yangtze River in China.</title>
        <authorList>
            <person name="Lu J."/>
            <person name="Shen Q."/>
            <person name="Yang S."/>
            <person name="Zhang W."/>
        </authorList>
    </citation>
    <scope>NUCLEOTIDE SEQUENCE</scope>
    <source>
        <strain evidence="1">5cz-CRESS-7</strain>
    </source>
</reference>